<proteinExistence type="predicted"/>
<evidence type="ECO:0000313" key="2">
    <source>
        <dbReference type="Proteomes" id="UP000249799"/>
    </source>
</evidence>
<keyword evidence="2" id="KW-1185">Reference proteome</keyword>
<organism evidence="1 2">
    <name type="scientific">Bradymonas sediminis</name>
    <dbReference type="NCBI Taxonomy" id="1548548"/>
    <lineage>
        <taxon>Bacteria</taxon>
        <taxon>Deltaproteobacteria</taxon>
        <taxon>Bradymonadales</taxon>
        <taxon>Bradymonadaceae</taxon>
        <taxon>Bradymonas</taxon>
    </lineage>
</organism>
<dbReference type="AlphaFoldDB" id="A0A2Z4FP04"/>
<reference evidence="1 2" key="1">
    <citation type="submission" date="2018-06" db="EMBL/GenBank/DDBJ databases">
        <title>Lujinxingia sediminis gen. nov. sp. nov., a new facultative anaerobic member of the class Deltaproteobacteria, and proposal of Lujinxingaceae fam. nov.</title>
        <authorList>
            <person name="Guo L.-Y."/>
            <person name="Li C.-M."/>
            <person name="Wang S."/>
            <person name="Du Z.-J."/>
        </authorList>
    </citation>
    <scope>NUCLEOTIDE SEQUENCE [LARGE SCALE GENOMIC DNA]</scope>
    <source>
        <strain evidence="1 2">FA350</strain>
    </source>
</reference>
<name>A0A2Z4FP04_9DELT</name>
<sequence length="444" mass="48580">MILGCMMGDDAGYDGEFGADAETSQIMEAQGELARHRVDQAQAIYNQIISEQPNPPGQAFAGKAITDLLMLPGSSEVSALLIGHLGAAHPVDANALFYADDGLFYWVVRGVSWEDQGSYKGVRSLISARLPWSQEQLSGTQIFFGGLSNSLNLATADLTQLADSMGSIQLDIERALQDEYFDSIYIPGLTFHSERLDLFLGRAELQLLSATVAWVRAGLYFLSAYDYDFSLDDALGSQTPQRQDPQQGWGVEDYAHAFLDARVLRQVDSPERLLQAREALEGGLDSTMGAIRDGMSASWQTSIRWDKGNPAHAEQILGFLGALRASLAGPAVIPGSSPETTIDLSSFFEGGRVLDGSIDWFERVVDPEVIVSSQNDQGEWVEAEYVEWVITEDAAQAFFLDGVFDPAFETRADAPTIEVIDDKSGDEYFDAILGPLLDRMNEVF</sequence>
<accession>A0A2Z4FP04</accession>
<dbReference type="KEGG" id="bsed:DN745_15280"/>
<gene>
    <name evidence="1" type="ORF">DN745_15280</name>
</gene>
<protein>
    <submittedName>
        <fullName evidence="1">Uncharacterized protein</fullName>
    </submittedName>
</protein>
<evidence type="ECO:0000313" key="1">
    <source>
        <dbReference type="EMBL" id="AWV90612.1"/>
    </source>
</evidence>
<dbReference type="Proteomes" id="UP000249799">
    <property type="component" value="Chromosome"/>
</dbReference>
<dbReference type="EMBL" id="CP030032">
    <property type="protein sequence ID" value="AWV90612.1"/>
    <property type="molecule type" value="Genomic_DNA"/>
</dbReference>
<dbReference type="OrthoDB" id="5487149at2"/>